<comment type="caution">
    <text evidence="1">The sequence shown here is derived from an EMBL/GenBank/DDBJ whole genome shotgun (WGS) entry which is preliminary data.</text>
</comment>
<dbReference type="EMBL" id="QWIU01000002">
    <property type="protein sequence ID" value="RNA63220.1"/>
    <property type="molecule type" value="Genomic_DNA"/>
</dbReference>
<accession>A0A3M7TLT3</accession>
<protein>
    <recommendedName>
        <fullName evidence="3">Apea-like HEPN domain-containing protein</fullName>
    </recommendedName>
</protein>
<proteinExistence type="predicted"/>
<name>A0A3M7TLT3_9FLAO</name>
<dbReference type="AlphaFoldDB" id="A0A3M7TLT3"/>
<organism evidence="1 2">
    <name type="scientific">Chryseobacterium nematophagum</name>
    <dbReference type="NCBI Taxonomy" id="2305228"/>
    <lineage>
        <taxon>Bacteria</taxon>
        <taxon>Pseudomonadati</taxon>
        <taxon>Bacteroidota</taxon>
        <taxon>Flavobacteriia</taxon>
        <taxon>Flavobacteriales</taxon>
        <taxon>Weeksellaceae</taxon>
        <taxon>Chryseobacterium group</taxon>
        <taxon>Chryseobacterium</taxon>
    </lineage>
</organism>
<reference evidence="1 2" key="1">
    <citation type="submission" date="2018-08" db="EMBL/GenBank/DDBJ databases">
        <title>Chryseobacterium nematophagum: a novel matrix digesting pathogen of nematodes.</title>
        <authorList>
            <person name="Page A."/>
            <person name="Roberts M."/>
            <person name="Felix M.-A."/>
            <person name="Weir W."/>
        </authorList>
    </citation>
    <scope>NUCLEOTIDE SEQUENCE [LARGE SCALE GENOMIC DNA]</scope>
    <source>
        <strain evidence="1 2">JUb129</strain>
    </source>
</reference>
<evidence type="ECO:0008006" key="3">
    <source>
        <dbReference type="Google" id="ProtNLM"/>
    </source>
</evidence>
<dbReference type="Proteomes" id="UP000278775">
    <property type="component" value="Unassembled WGS sequence"/>
</dbReference>
<gene>
    <name evidence="1" type="ORF">D1631_15430</name>
</gene>
<dbReference type="RefSeq" id="WP_122637201.1">
    <property type="nucleotide sequence ID" value="NZ_QWIU01000002.1"/>
</dbReference>
<dbReference type="OrthoDB" id="9972173at2"/>
<sequence length="361" mass="42769">MKRNNIKDLFWFTHTNIDTRKLYKKDNSPCVSIDLTKYIDVFVKNEVWLKTPYRMQYLNSFSKADLLKIKEIKIDFYGKASPYSNAHEYENIISRYHDLLSIETWKIASSGIQDVQQIAVINVKFESSHDLIDELSREDEKDIDIIFSKKLSNKNILANDELEKIKSIISEFMQFLIFNLHLTFPSINYSFANTDNEFYTGFTIVRNNENHYFETDKINYLGHYIYYEQVNNLNEMMDVSSLFWSKGIPSIHFFLNALKGSHMSIENFSKMIFTFESFFPEKVGSDFMKLSTSLLIGNNVADMRAIRKVLNDSFKFRNKFVHGGSIPNLRDNINNKDKTTLWELFYELKNIVIRIFWFFFK</sequence>
<evidence type="ECO:0000313" key="1">
    <source>
        <dbReference type="EMBL" id="RNA63220.1"/>
    </source>
</evidence>
<evidence type="ECO:0000313" key="2">
    <source>
        <dbReference type="Proteomes" id="UP000278775"/>
    </source>
</evidence>